<feature type="region of interest" description="Disordered" evidence="6">
    <location>
        <begin position="420"/>
        <end position="451"/>
    </location>
</feature>
<feature type="domain" description="Glycoside hydrolase family 2 catalytic" evidence="8">
    <location>
        <begin position="106"/>
        <end position="418"/>
    </location>
</feature>
<dbReference type="PRINTS" id="PR00132">
    <property type="entry name" value="GLHYDRLASE2"/>
</dbReference>
<dbReference type="GO" id="GO:0019391">
    <property type="term" value="P:glucuronoside catabolic process"/>
    <property type="evidence" value="ECO:0007669"/>
    <property type="project" value="TreeGrafter"/>
</dbReference>
<dbReference type="FunFam" id="3.20.20.80:FF:000080">
    <property type="entry name" value="Beta-glucuronidase UidA"/>
    <property type="match status" value="1"/>
</dbReference>
<dbReference type="PANTHER" id="PTHR10066">
    <property type="entry name" value="BETA-GLUCURONIDASE"/>
    <property type="match status" value="1"/>
</dbReference>
<dbReference type="InterPro" id="IPR006101">
    <property type="entry name" value="Glyco_hydro_2"/>
</dbReference>
<protein>
    <recommendedName>
        <fullName evidence="3">Beta-glucuronidase</fullName>
        <ecNumber evidence="2">3.2.1.31</ecNumber>
    </recommendedName>
</protein>
<comment type="caution">
    <text evidence="9">The sequence shown here is derived from an EMBL/GenBank/DDBJ whole genome shotgun (WGS) entry which is preliminary data.</text>
</comment>
<dbReference type="InterPro" id="IPR013783">
    <property type="entry name" value="Ig-like_fold"/>
</dbReference>
<dbReference type="InterPro" id="IPR006103">
    <property type="entry name" value="Glyco_hydro_2_cat"/>
</dbReference>
<evidence type="ECO:0000259" key="7">
    <source>
        <dbReference type="Pfam" id="PF00703"/>
    </source>
</evidence>
<dbReference type="SUPFAM" id="SSF49303">
    <property type="entry name" value="beta-Galactosidase/glucuronidase domain"/>
    <property type="match status" value="1"/>
</dbReference>
<dbReference type="GO" id="GO:0004566">
    <property type="term" value="F:beta-glucuronidase activity"/>
    <property type="evidence" value="ECO:0007669"/>
    <property type="project" value="UniProtKB-EC"/>
</dbReference>
<dbReference type="Gene3D" id="3.20.20.80">
    <property type="entry name" value="Glycosidases"/>
    <property type="match status" value="1"/>
</dbReference>
<comment type="similarity">
    <text evidence="1">Belongs to the glycosyl hydrolase 2 family.</text>
</comment>
<dbReference type="EMBL" id="VENP01000009">
    <property type="protein sequence ID" value="TNU76242.1"/>
    <property type="molecule type" value="Genomic_DNA"/>
</dbReference>
<keyword evidence="10" id="KW-1185">Reference proteome</keyword>
<organism evidence="9 10">
    <name type="scientific">Miniimonas arenae</name>
    <dbReference type="NCBI Taxonomy" id="676201"/>
    <lineage>
        <taxon>Bacteria</taxon>
        <taxon>Bacillati</taxon>
        <taxon>Actinomycetota</taxon>
        <taxon>Actinomycetes</taxon>
        <taxon>Micrococcales</taxon>
        <taxon>Beutenbergiaceae</taxon>
        <taxon>Miniimonas</taxon>
    </lineage>
</organism>
<dbReference type="RefSeq" id="WP_139986212.1">
    <property type="nucleotide sequence ID" value="NZ_VENP01000009.1"/>
</dbReference>
<evidence type="ECO:0000256" key="2">
    <source>
        <dbReference type="ARBA" id="ARBA00012761"/>
    </source>
</evidence>
<feature type="compositionally biased region" description="Basic and acidic residues" evidence="6">
    <location>
        <begin position="421"/>
        <end position="433"/>
    </location>
</feature>
<dbReference type="InterPro" id="IPR036156">
    <property type="entry name" value="Beta-gal/glucu_dom_sf"/>
</dbReference>
<evidence type="ECO:0000313" key="10">
    <source>
        <dbReference type="Proteomes" id="UP000313849"/>
    </source>
</evidence>
<dbReference type="PANTHER" id="PTHR10066:SF67">
    <property type="entry name" value="BETA-GLUCURONIDASE"/>
    <property type="match status" value="1"/>
</dbReference>
<dbReference type="OrthoDB" id="9762066at2"/>
<dbReference type="AlphaFoldDB" id="A0A5C5BE19"/>
<dbReference type="InterPro" id="IPR023230">
    <property type="entry name" value="Glyco_hydro_2_CS"/>
</dbReference>
<dbReference type="Proteomes" id="UP000313849">
    <property type="component" value="Unassembled WGS sequence"/>
</dbReference>
<evidence type="ECO:0000256" key="1">
    <source>
        <dbReference type="ARBA" id="ARBA00007401"/>
    </source>
</evidence>
<evidence type="ECO:0000256" key="4">
    <source>
        <dbReference type="ARBA" id="ARBA00022801"/>
    </source>
</evidence>
<evidence type="ECO:0000256" key="3">
    <source>
        <dbReference type="ARBA" id="ARBA00016205"/>
    </source>
</evidence>
<evidence type="ECO:0000313" key="9">
    <source>
        <dbReference type="EMBL" id="TNU76242.1"/>
    </source>
</evidence>
<dbReference type="Pfam" id="PF02836">
    <property type="entry name" value="Glyco_hydro_2_C"/>
    <property type="match status" value="1"/>
</dbReference>
<name>A0A5C5BE19_9MICO</name>
<accession>A0A5C5BE19</accession>
<evidence type="ECO:0000256" key="6">
    <source>
        <dbReference type="SAM" id="MobiDB-lite"/>
    </source>
</evidence>
<dbReference type="SUPFAM" id="SSF51445">
    <property type="entry name" value="(Trans)glycosidases"/>
    <property type="match status" value="1"/>
</dbReference>
<dbReference type="PROSITE" id="PS00719">
    <property type="entry name" value="GLYCOSYL_HYDROL_F2_1"/>
    <property type="match status" value="1"/>
</dbReference>
<gene>
    <name evidence="9" type="ORF">FH969_03910</name>
</gene>
<feature type="domain" description="Glycoside hydrolase family 2 immunoglobulin-like beta-sandwich" evidence="7">
    <location>
        <begin position="18"/>
        <end position="104"/>
    </location>
</feature>
<dbReference type="EC" id="3.2.1.31" evidence="2"/>
<keyword evidence="5" id="KW-0326">Glycosidase</keyword>
<dbReference type="Gene3D" id="2.60.40.10">
    <property type="entry name" value="Immunoglobulins"/>
    <property type="match status" value="1"/>
</dbReference>
<reference evidence="9 10" key="1">
    <citation type="submission" date="2019-06" db="EMBL/GenBank/DDBJ databases">
        <title>Draft genome sequence of Miniimonas arenae KCTC 19750T isolated from sea sand.</title>
        <authorList>
            <person name="Park S.-J."/>
        </authorList>
    </citation>
    <scope>NUCLEOTIDE SEQUENCE [LARGE SCALE GENOMIC DNA]</scope>
    <source>
        <strain evidence="9 10">KCTC 19750</strain>
    </source>
</reference>
<dbReference type="InterPro" id="IPR006102">
    <property type="entry name" value="Ig-like_GH2"/>
</dbReference>
<dbReference type="InterPro" id="IPR017853">
    <property type="entry name" value="GH"/>
</dbReference>
<feature type="compositionally biased region" description="Gly residues" evidence="6">
    <location>
        <begin position="441"/>
        <end position="451"/>
    </location>
</feature>
<dbReference type="GO" id="GO:0005975">
    <property type="term" value="P:carbohydrate metabolic process"/>
    <property type="evidence" value="ECO:0007669"/>
    <property type="project" value="InterPro"/>
</dbReference>
<proteinExistence type="inferred from homology"/>
<evidence type="ECO:0000259" key="8">
    <source>
        <dbReference type="Pfam" id="PF02836"/>
    </source>
</evidence>
<keyword evidence="4" id="KW-0378">Hydrolase</keyword>
<dbReference type="GO" id="GO:0030246">
    <property type="term" value="F:carbohydrate binding"/>
    <property type="evidence" value="ECO:0007669"/>
    <property type="project" value="TreeGrafter"/>
</dbReference>
<dbReference type="Pfam" id="PF00703">
    <property type="entry name" value="Glyco_hydro_2"/>
    <property type="match status" value="1"/>
</dbReference>
<evidence type="ECO:0000256" key="5">
    <source>
        <dbReference type="ARBA" id="ARBA00023295"/>
    </source>
</evidence>
<sequence length="451" mass="48549">MPGVRTDGTRDGELGLAVALTDTPGGVALRAEVRDAVGHLVAGGTLDTPDRDAPDGEPTVAGRLTIPDVHAWAPGDGYRYDLALEVPDGEGCVLDRYDLKVGMRTVRVAGARLLVNDEPVHLRGFGRHEDQLVHGKGHDPVLAVHDHALLAWFGANSFRTAHYPHAEEVLDLADEDGLLVIDEAPAVGQNEAFSGGRLAPATFGEGPGFIGAAAQEAHARLLRELVARDRNHPSVVAWSVANEPTSSAPLAGEYFGPLFALARTLDPTRPVTFANEGRHRPETCRVTPMADLLLLNRYYGWYEDYADLESAEQHLRAELATWAALGKPIVVSEYGADALPGTHHADPEPWSEEYQAAVLEMSGRVFDGESAVVGEHVWAFADFATAPGLIRADGNRKGVLTRDRRPKAAAWVLRRRWRARAAGERADGEREEGAPTPEGGVDWGDGGRSAE</sequence>